<evidence type="ECO:0000313" key="3">
    <source>
        <dbReference type="Proteomes" id="UP000322976"/>
    </source>
</evidence>
<dbReference type="Pfam" id="PF04392">
    <property type="entry name" value="ABC_sub_bind"/>
    <property type="match status" value="1"/>
</dbReference>
<accession>A0A5D8QFB9</accession>
<dbReference type="PANTHER" id="PTHR35271">
    <property type="entry name" value="ABC TRANSPORTER, SUBSTRATE-BINDING LIPOPROTEIN-RELATED"/>
    <property type="match status" value="1"/>
</dbReference>
<dbReference type="InterPro" id="IPR007487">
    <property type="entry name" value="ABC_transpt-TYRBP-like"/>
</dbReference>
<feature type="chain" id="PRO_5023126449" evidence="1">
    <location>
        <begin position="26"/>
        <end position="320"/>
    </location>
</feature>
<dbReference type="CDD" id="cd06325">
    <property type="entry name" value="PBP1_ABC_unchar_transporter"/>
    <property type="match status" value="1"/>
</dbReference>
<sequence>MDRTVGKFLAVFLLIFTLAGCTATADTAAGKEKFRIGILQWVEHPDFENSKLGFIEGLKESNLDESTVDVEVLNAQGDAGTARQIASKFVDEKKDLILAIGTTSTQAVYNLTKEIPIVFAAVTDPVRAGVVKGLKETGTNVTGVSNFTPPDEIFGLIEELFPEAINIGVIYNPGEINSSVQVEKAKEICKKDGLNLVVAPVSSSGEVPQAAQSLVGRIDVLYVPTDSTVVSSMEAVVKVANSNKIPTVGSGKGQVDGGVLVARGVDYFDMGVEAGKMAADILTKGKKPSEIPVLMPHDLTLAVNEDTADILGIKIPDTLR</sequence>
<protein>
    <submittedName>
        <fullName evidence="2">ABC transporter substrate-binding protein</fullName>
    </submittedName>
</protein>
<dbReference type="Gene3D" id="3.40.50.2300">
    <property type="match status" value="2"/>
</dbReference>
<dbReference type="PROSITE" id="PS51257">
    <property type="entry name" value="PROKAR_LIPOPROTEIN"/>
    <property type="match status" value="1"/>
</dbReference>
<feature type="signal peptide" evidence="1">
    <location>
        <begin position="1"/>
        <end position="25"/>
    </location>
</feature>
<keyword evidence="1" id="KW-0732">Signal</keyword>
<dbReference type="Proteomes" id="UP000322976">
    <property type="component" value="Unassembled WGS sequence"/>
</dbReference>
<dbReference type="PANTHER" id="PTHR35271:SF1">
    <property type="entry name" value="ABC TRANSPORTER, SUBSTRATE-BINDING LIPOPROTEIN"/>
    <property type="match status" value="1"/>
</dbReference>
<evidence type="ECO:0000256" key="1">
    <source>
        <dbReference type="SAM" id="SignalP"/>
    </source>
</evidence>
<proteinExistence type="predicted"/>
<keyword evidence="3" id="KW-1185">Reference proteome</keyword>
<dbReference type="EMBL" id="VTPS01000003">
    <property type="protein sequence ID" value="TZE82889.1"/>
    <property type="molecule type" value="Genomic_DNA"/>
</dbReference>
<dbReference type="InterPro" id="IPR028082">
    <property type="entry name" value="Peripla_BP_I"/>
</dbReference>
<organism evidence="2 3">
    <name type="scientific">Calorimonas adulescens</name>
    <dbReference type="NCBI Taxonomy" id="2606906"/>
    <lineage>
        <taxon>Bacteria</taxon>
        <taxon>Bacillati</taxon>
        <taxon>Bacillota</taxon>
        <taxon>Clostridia</taxon>
        <taxon>Thermoanaerobacterales</taxon>
        <taxon>Thermoanaerobacteraceae</taxon>
        <taxon>Calorimonas</taxon>
    </lineage>
</organism>
<gene>
    <name evidence="2" type="ORF">FWJ32_02745</name>
</gene>
<dbReference type="RefSeq" id="WP_149544448.1">
    <property type="nucleotide sequence ID" value="NZ_VTPS01000003.1"/>
</dbReference>
<evidence type="ECO:0000313" key="2">
    <source>
        <dbReference type="EMBL" id="TZE82889.1"/>
    </source>
</evidence>
<name>A0A5D8QFB9_9THEO</name>
<dbReference type="AlphaFoldDB" id="A0A5D8QFB9"/>
<reference evidence="2 3" key="1">
    <citation type="submission" date="2019-08" db="EMBL/GenBank/DDBJ databases">
        <title>Calorimonas adulescens gen. nov., sp. nov., an anaerobic thermophilic bacterium from Sakhalin hot spring.</title>
        <authorList>
            <person name="Khomyakova M.A."/>
            <person name="Merkel A.Y."/>
            <person name="Novikov A."/>
            <person name="Bonch-Osmolovskaya E.A."/>
            <person name="Slobodkin A.I."/>
        </authorList>
    </citation>
    <scope>NUCLEOTIDE SEQUENCE [LARGE SCALE GENOMIC DNA]</scope>
    <source>
        <strain evidence="2 3">A05MB</strain>
    </source>
</reference>
<comment type="caution">
    <text evidence="2">The sequence shown here is derived from an EMBL/GenBank/DDBJ whole genome shotgun (WGS) entry which is preliminary data.</text>
</comment>
<dbReference type="SUPFAM" id="SSF53822">
    <property type="entry name" value="Periplasmic binding protein-like I"/>
    <property type="match status" value="1"/>
</dbReference>